<gene>
    <name evidence="3" type="primary">LOC108672190</name>
</gene>
<feature type="region of interest" description="Disordered" evidence="1">
    <location>
        <begin position="391"/>
        <end position="478"/>
    </location>
</feature>
<feature type="compositionally biased region" description="Polar residues" evidence="1">
    <location>
        <begin position="425"/>
        <end position="443"/>
    </location>
</feature>
<feature type="compositionally biased region" description="Polar residues" evidence="1">
    <location>
        <begin position="252"/>
        <end position="266"/>
    </location>
</feature>
<proteinExistence type="predicted"/>
<keyword evidence="2" id="KW-1185">Reference proteome</keyword>
<evidence type="ECO:0000313" key="3">
    <source>
        <dbReference type="RefSeq" id="XP_018015312.2"/>
    </source>
</evidence>
<feature type="compositionally biased region" description="Basic and acidic residues" evidence="1">
    <location>
        <begin position="105"/>
        <end position="114"/>
    </location>
</feature>
<feature type="non-terminal residue" evidence="3">
    <location>
        <position position="675"/>
    </location>
</feature>
<dbReference type="OrthoDB" id="10041151at2759"/>
<organism evidence="2 3">
    <name type="scientific">Hyalella azteca</name>
    <name type="common">Amphipod</name>
    <dbReference type="NCBI Taxonomy" id="294128"/>
    <lineage>
        <taxon>Eukaryota</taxon>
        <taxon>Metazoa</taxon>
        <taxon>Ecdysozoa</taxon>
        <taxon>Arthropoda</taxon>
        <taxon>Crustacea</taxon>
        <taxon>Multicrustacea</taxon>
        <taxon>Malacostraca</taxon>
        <taxon>Eumalacostraca</taxon>
        <taxon>Peracarida</taxon>
        <taxon>Amphipoda</taxon>
        <taxon>Senticaudata</taxon>
        <taxon>Talitrida</taxon>
        <taxon>Talitroidea</taxon>
        <taxon>Hyalellidae</taxon>
        <taxon>Hyalella</taxon>
    </lineage>
</organism>
<accession>A0A8B7NNN8</accession>
<name>A0A8B7NNN8_HYAAZ</name>
<evidence type="ECO:0000256" key="1">
    <source>
        <dbReference type="SAM" id="MobiDB-lite"/>
    </source>
</evidence>
<feature type="region of interest" description="Disordered" evidence="1">
    <location>
        <begin position="224"/>
        <end position="266"/>
    </location>
</feature>
<dbReference type="AlphaFoldDB" id="A0A8B7NNN8"/>
<sequence>MSDGDEPCHASNSPVARLSTLKGRLTKNALPETQRNPVVLTQLQESDPKVTASPNLQGNLIPDSEAGQGIVVADQVADIVEMTIAPSKSEAREASKINGNVMENQEGKKEETHLHQGSPNRAIYEFKHQDTDVEDSPKLERKGVCNLSKNNFNTIVEDVSPGAASKSVMRETSNYNLNLSSLGRVGRRSWQQQREEPDEEYDSDGLQKIIDSSIMEPDWLKVESDGLEDPSCEEGSDEPPALETMDTGSEEGPQQSRTSLAAPSKLDSSIHQLVNAAENLVKATPLPSPIVSPRTPISLNLGGSRCRVPPSNLGPLSFEVTSPRSVKHERVQSWLATQPCAPALLDSCDASGEMTTGESEGDSSCESGDFTLTSHMAKDLPQSVVTTPVVERPANLTLGSEPTKAVLRNRRRRAGERRRPWSVLDNGSRQTALTSTPSPQKHSGGTVEKTRKLLTATQRSSFTSSDPTLASSSGETISRPVEQTASGLVLNAVPEGSVPSASIEQRGCASDSALDASGVVAGGRIGVEPLAECLRPSASAALAPSDSPITAPAPAACAVTDATLAALAPATGVQRRRKHKLRRRSNISLHTRGSDSGSDKAGAGNHRMSVSASDCGASVACLLRGIVKSSSFAGHPLTMPELPVSPTATLTCLPDHGFVCCPSDVTGTQRLDKVP</sequence>
<feature type="region of interest" description="Disordered" evidence="1">
    <location>
        <begin position="570"/>
        <end position="607"/>
    </location>
</feature>
<evidence type="ECO:0000313" key="2">
    <source>
        <dbReference type="Proteomes" id="UP000694843"/>
    </source>
</evidence>
<feature type="compositionally biased region" description="Basic residues" evidence="1">
    <location>
        <begin position="574"/>
        <end position="585"/>
    </location>
</feature>
<feature type="region of interest" description="Disordered" evidence="1">
    <location>
        <begin position="88"/>
        <end position="117"/>
    </location>
</feature>
<protein>
    <submittedName>
        <fullName evidence="3">Uncharacterized protein LOC108672190</fullName>
    </submittedName>
</protein>
<dbReference type="RefSeq" id="XP_018015312.2">
    <property type="nucleotide sequence ID" value="XM_018159823.2"/>
</dbReference>
<dbReference type="GeneID" id="108672190"/>
<feature type="compositionally biased region" description="Acidic residues" evidence="1">
    <location>
        <begin position="225"/>
        <end position="237"/>
    </location>
</feature>
<feature type="compositionally biased region" description="Low complexity" evidence="1">
    <location>
        <begin position="594"/>
        <end position="604"/>
    </location>
</feature>
<feature type="compositionally biased region" description="Basic residues" evidence="1">
    <location>
        <begin position="407"/>
        <end position="416"/>
    </location>
</feature>
<dbReference type="KEGG" id="hazt:108672190"/>
<reference evidence="3" key="1">
    <citation type="submission" date="2025-08" db="UniProtKB">
        <authorList>
            <consortium name="RefSeq"/>
        </authorList>
    </citation>
    <scope>IDENTIFICATION</scope>
</reference>
<dbReference type="Proteomes" id="UP000694843">
    <property type="component" value="Unplaced"/>
</dbReference>
<feature type="region of interest" description="Disordered" evidence="1">
    <location>
        <begin position="186"/>
        <end position="207"/>
    </location>
</feature>
<feature type="compositionally biased region" description="Polar residues" evidence="1">
    <location>
        <begin position="455"/>
        <end position="478"/>
    </location>
</feature>